<keyword evidence="2" id="KW-1185">Reference proteome</keyword>
<protein>
    <submittedName>
        <fullName evidence="1">Uncharacterized protein</fullName>
    </submittedName>
</protein>
<comment type="caution">
    <text evidence="1">The sequence shown here is derived from an EMBL/GenBank/DDBJ whole genome shotgun (WGS) entry which is preliminary data.</text>
</comment>
<name>A0ACC2VP75_9TREE</name>
<reference evidence="1" key="1">
    <citation type="submission" date="2023-04" db="EMBL/GenBank/DDBJ databases">
        <title>Draft Genome sequencing of Naganishia species isolated from polar environments using Oxford Nanopore Technology.</title>
        <authorList>
            <person name="Leo P."/>
            <person name="Venkateswaran K."/>
        </authorList>
    </citation>
    <scope>NUCLEOTIDE SEQUENCE</scope>
    <source>
        <strain evidence="1">MNA-CCFEE 5423</strain>
    </source>
</reference>
<accession>A0ACC2VP75</accession>
<organism evidence="1 2">
    <name type="scientific">Naganishia friedmannii</name>
    <dbReference type="NCBI Taxonomy" id="89922"/>
    <lineage>
        <taxon>Eukaryota</taxon>
        <taxon>Fungi</taxon>
        <taxon>Dikarya</taxon>
        <taxon>Basidiomycota</taxon>
        <taxon>Agaricomycotina</taxon>
        <taxon>Tremellomycetes</taxon>
        <taxon>Filobasidiales</taxon>
        <taxon>Filobasidiaceae</taxon>
        <taxon>Naganishia</taxon>
    </lineage>
</organism>
<dbReference type="Proteomes" id="UP001227268">
    <property type="component" value="Unassembled WGS sequence"/>
</dbReference>
<proteinExistence type="predicted"/>
<gene>
    <name evidence="1" type="ORF">QFC21_003417</name>
</gene>
<sequence length="384" mass="39714">MRITTLLSAFLATASITASGQVADVDSTYVSTIVSALKAADLNSFADVAQAIAYTAHDGAMVLADLTGVNHFVFAPTDLAFAALPKSISGNLALLADVISYHILNGSISSAQSAINPNHMVARTLYMNGLLPKNQPHPVVFDLVNDTQTGTQRFVFPYQKDNATVYADSEPVPGSPANFVIYPIHTFLSLPQNMSELAASLFPSAAAIMNETGLLEPLLNTKGVTVFAPSEAAISAAGALLNTLNSTQVETVLSNHVINGSAVYSMNLEETTYTSAGGIPFKFAINATGTFVMSGNNTARIVTADIPMTNGVVHIIDRILVNADVNTTAVQSAASSIAAQASETSKTSAEKFTGAAMLSAPLSPSIVGFAIAILGGSLAGTALI</sequence>
<evidence type="ECO:0000313" key="2">
    <source>
        <dbReference type="Proteomes" id="UP001227268"/>
    </source>
</evidence>
<dbReference type="EMBL" id="JASBWT010000010">
    <property type="protein sequence ID" value="KAJ9101198.1"/>
    <property type="molecule type" value="Genomic_DNA"/>
</dbReference>
<evidence type="ECO:0000313" key="1">
    <source>
        <dbReference type="EMBL" id="KAJ9101198.1"/>
    </source>
</evidence>